<dbReference type="EnsemblPlants" id="ONIVA08G05570.2">
    <property type="protein sequence ID" value="ONIVA08G05570.2"/>
    <property type="gene ID" value="ONIVA08G05570"/>
</dbReference>
<accession>A0A0E0I858</accession>
<reference evidence="2" key="2">
    <citation type="submission" date="2018-04" db="EMBL/GenBank/DDBJ databases">
        <title>OnivRS2 (Oryza nivara Reference Sequence Version 2).</title>
        <authorList>
            <person name="Zhang J."/>
            <person name="Kudrna D."/>
            <person name="Lee S."/>
            <person name="Talag J."/>
            <person name="Rajasekar S."/>
            <person name="Welchert J."/>
            <person name="Hsing Y.-I."/>
            <person name="Wing R.A."/>
        </authorList>
    </citation>
    <scope>NUCLEOTIDE SEQUENCE [LARGE SCALE GENOMIC DNA]</scope>
    <source>
        <strain evidence="2">SL10</strain>
    </source>
</reference>
<dbReference type="AlphaFoldDB" id="A0A0E0I858"/>
<dbReference type="HOGENOM" id="CLU_2376461_0_0_1"/>
<feature type="compositionally biased region" description="Basic residues" evidence="1">
    <location>
        <begin position="75"/>
        <end position="95"/>
    </location>
</feature>
<reference evidence="2" key="1">
    <citation type="submission" date="2015-04" db="UniProtKB">
        <authorList>
            <consortium name="EnsemblPlants"/>
        </authorList>
    </citation>
    <scope>IDENTIFICATION</scope>
    <source>
        <strain evidence="2">SL10</strain>
    </source>
</reference>
<name>A0A0E0I858_ORYNI</name>
<dbReference type="Proteomes" id="UP000006591">
    <property type="component" value="Chromosome 8"/>
</dbReference>
<evidence type="ECO:0000313" key="2">
    <source>
        <dbReference type="EnsemblPlants" id="ONIVA08G05570.2"/>
    </source>
</evidence>
<evidence type="ECO:0000256" key="1">
    <source>
        <dbReference type="SAM" id="MobiDB-lite"/>
    </source>
</evidence>
<feature type="region of interest" description="Disordered" evidence="1">
    <location>
        <begin position="65"/>
        <end position="95"/>
    </location>
</feature>
<evidence type="ECO:0000313" key="3">
    <source>
        <dbReference type="Proteomes" id="UP000006591"/>
    </source>
</evidence>
<proteinExistence type="predicted"/>
<organism evidence="2">
    <name type="scientific">Oryza nivara</name>
    <name type="common">Indian wild rice</name>
    <name type="synonym">Oryza sativa f. spontanea</name>
    <dbReference type="NCBI Taxonomy" id="4536"/>
    <lineage>
        <taxon>Eukaryota</taxon>
        <taxon>Viridiplantae</taxon>
        <taxon>Streptophyta</taxon>
        <taxon>Embryophyta</taxon>
        <taxon>Tracheophyta</taxon>
        <taxon>Spermatophyta</taxon>
        <taxon>Magnoliopsida</taxon>
        <taxon>Liliopsida</taxon>
        <taxon>Poales</taxon>
        <taxon>Poaceae</taxon>
        <taxon>BOP clade</taxon>
        <taxon>Oryzoideae</taxon>
        <taxon>Oryzeae</taxon>
        <taxon>Oryzinae</taxon>
        <taxon>Oryza</taxon>
    </lineage>
</organism>
<protein>
    <submittedName>
        <fullName evidence="2">Uncharacterized protein</fullName>
    </submittedName>
</protein>
<sequence length="95" mass="11106">MHLDHLDIRRCYNVDMDAALRAKCARIKALKLPRDCTDGDESFRIGDTQLSLSFLRRDRTLTNSHLLGAMPRSPSPRRRRRRRRRGTGRTCRGTR</sequence>
<keyword evidence="3" id="KW-1185">Reference proteome</keyword>
<dbReference type="Gramene" id="ONIVA08G05570.2">
    <property type="protein sequence ID" value="ONIVA08G05570.2"/>
    <property type="gene ID" value="ONIVA08G05570"/>
</dbReference>